<keyword evidence="3" id="KW-1185">Reference proteome</keyword>
<feature type="compositionally biased region" description="Acidic residues" evidence="1">
    <location>
        <begin position="75"/>
        <end position="84"/>
    </location>
</feature>
<feature type="region of interest" description="Disordered" evidence="1">
    <location>
        <begin position="75"/>
        <end position="109"/>
    </location>
</feature>
<evidence type="ECO:0000313" key="3">
    <source>
        <dbReference type="Proteomes" id="UP000028181"/>
    </source>
</evidence>
<evidence type="ECO:0000313" key="2">
    <source>
        <dbReference type="EMBL" id="CDN48490.1"/>
    </source>
</evidence>
<sequence>MGEKRKVYEALVDGAMDGLTDDALFKFVTKRCPKTSSKKIVRAALLGLTDPHLRDKNILDTIYALAIKHRMDEFRDGEDADDERDSWPAPFAREPDKKTIRPDLGPDLS</sequence>
<dbReference type="eggNOG" id="ENOG503463B">
    <property type="taxonomic scope" value="Bacteria"/>
</dbReference>
<evidence type="ECO:0000256" key="1">
    <source>
        <dbReference type="SAM" id="MobiDB-lite"/>
    </source>
</evidence>
<dbReference type="OrthoDB" id="8115558at2"/>
<dbReference type="KEGG" id="ngg:RG540_CH23220"/>
<dbReference type="GeneID" id="24258582"/>
<reference evidence="3" key="1">
    <citation type="journal article" date="2014" name="BMC Genomics">
        <title>Genome sequencing of two Neorhizobium galegae strains reveals a noeT gene responsible for the unusual acetylation of the nodulation factors.</title>
        <authorList>
            <person name="Osterman J."/>
            <person name="Marsh J."/>
            <person name="Laine P.K."/>
            <person name="Zeng Z."/>
            <person name="Alatalo E."/>
            <person name="Sullivan J.T."/>
            <person name="Young J.P."/>
            <person name="Thomas-Oates J."/>
            <person name="Paulin L."/>
            <person name="Lindstrom K."/>
        </authorList>
    </citation>
    <scope>NUCLEOTIDE SEQUENCE [LARGE SCALE GENOMIC DNA]</scope>
    <source>
        <strain evidence="3">HAMBI 540</strain>
    </source>
</reference>
<organism evidence="2 3">
    <name type="scientific">Neorhizobium galegae bv. orientalis str. HAMBI 540</name>
    <dbReference type="NCBI Taxonomy" id="1028800"/>
    <lineage>
        <taxon>Bacteria</taxon>
        <taxon>Pseudomonadati</taxon>
        <taxon>Pseudomonadota</taxon>
        <taxon>Alphaproteobacteria</taxon>
        <taxon>Hyphomicrobiales</taxon>
        <taxon>Rhizobiaceae</taxon>
        <taxon>Rhizobium/Agrobacterium group</taxon>
        <taxon>Neorhizobium</taxon>
    </lineage>
</organism>
<dbReference type="AlphaFoldDB" id="A0A068STV3"/>
<dbReference type="Proteomes" id="UP000028181">
    <property type="component" value="Chromosome I"/>
</dbReference>
<accession>A0A068STV3</accession>
<name>A0A068STV3_NEOGA</name>
<dbReference type="RefSeq" id="WP_038587913.1">
    <property type="nucleotide sequence ID" value="NZ_HG938353.1"/>
</dbReference>
<dbReference type="EMBL" id="HG938353">
    <property type="protein sequence ID" value="CDN48490.1"/>
    <property type="molecule type" value="Genomic_DNA"/>
</dbReference>
<dbReference type="HOGENOM" id="CLU_2289334_0_0_5"/>
<protein>
    <submittedName>
        <fullName evidence="2">Uncharacterized protein</fullName>
    </submittedName>
</protein>
<gene>
    <name evidence="2" type="ORF">RG540_CH23220</name>
</gene>
<dbReference type="PATRIC" id="fig|1028800.3.peg.2351"/>
<proteinExistence type="predicted"/>